<evidence type="ECO:0000256" key="1">
    <source>
        <dbReference type="SAM" id="Phobius"/>
    </source>
</evidence>
<feature type="transmembrane region" description="Helical" evidence="1">
    <location>
        <begin position="150"/>
        <end position="171"/>
    </location>
</feature>
<feature type="transmembrane region" description="Helical" evidence="1">
    <location>
        <begin position="119"/>
        <end position="138"/>
    </location>
</feature>
<protein>
    <recommendedName>
        <fullName evidence="4">Transmembrane protein</fullName>
    </recommendedName>
</protein>
<evidence type="ECO:0008006" key="4">
    <source>
        <dbReference type="Google" id="ProtNLM"/>
    </source>
</evidence>
<sequence length="498" mass="58428">MNNIKKIDLFKHKYNYILSNINYPLFACSLVLIIGILTLFIYPIIGMADNGEFYKVMNRNDVYYLHKNTDMFLGYFVKNYGIYKYNNEHVNLLISTQSIFIKIAIFLDKLFTKDHIFDIRFMAIMFLIIEAIGIYLLIKTLTNKLNNYKYKLIITLITILIFCDTGYLAYYNSFYGESVNICCFLFSVGLLIYMIEFNKFTWYNLILFSTSSLLFCGTKQQLAPVGILISLVFFIIGIYLKKKKIIRILSFILSIIFIISSVLFYKLLTEDFKYTDIYHSMNRGILLNENDPDKILEEFNINPQYSLLQETDFFEEIKLLDPYKESLIKDYYEKISLGQILKYYVIHPTALMKVLKISFSNGYYIRPKVIGNYEKDTNKVFGAKSYFFGLWSTFKEKIIPHNILFTLLTIGFYLYISISRFLRSIKNSDKKIQLKEITYFYVFLVGLSQVVISVIGAGDADLSKHVFMYNMTFDLILIYILSLIFENKTIKSQGGFKV</sequence>
<keyword evidence="1" id="KW-0812">Transmembrane</keyword>
<dbReference type="EMBL" id="CP017253">
    <property type="protein sequence ID" value="AOR23541.1"/>
    <property type="molecule type" value="Genomic_DNA"/>
</dbReference>
<feature type="transmembrane region" description="Helical" evidence="1">
    <location>
        <begin position="222"/>
        <end position="241"/>
    </location>
</feature>
<feature type="transmembrane region" description="Helical" evidence="1">
    <location>
        <begin position="248"/>
        <end position="268"/>
    </location>
</feature>
<dbReference type="STRING" id="394958.BGI42_07250"/>
<gene>
    <name evidence="2" type="ORF">BGI42_07250</name>
</gene>
<keyword evidence="1" id="KW-0472">Membrane</keyword>
<dbReference type="RefSeq" id="WP_069679692.1">
    <property type="nucleotide sequence ID" value="NZ_CP017253.2"/>
</dbReference>
<proteinExistence type="predicted"/>
<dbReference type="Proteomes" id="UP000094652">
    <property type="component" value="Chromosome"/>
</dbReference>
<dbReference type="AlphaFoldDB" id="A0A1D7XJM3"/>
<reference evidence="3" key="1">
    <citation type="submission" date="2016-09" db="EMBL/GenBank/DDBJ databases">
        <title>Genomics of Clostridium taeniosporum, an organism which forms endospores with ribbon-like appendages.</title>
        <authorList>
            <person name="Walker J.R."/>
        </authorList>
    </citation>
    <scope>NUCLEOTIDE SEQUENCE [LARGE SCALE GENOMIC DNA]</scope>
    <source>
        <strain evidence="3">1/k</strain>
    </source>
</reference>
<keyword evidence="3" id="KW-1185">Reference proteome</keyword>
<keyword evidence="1" id="KW-1133">Transmembrane helix</keyword>
<feature type="transmembrane region" description="Helical" evidence="1">
    <location>
        <begin position="178"/>
        <end position="195"/>
    </location>
</feature>
<feature type="transmembrane region" description="Helical" evidence="1">
    <location>
        <begin position="467"/>
        <end position="485"/>
    </location>
</feature>
<feature type="transmembrane region" description="Helical" evidence="1">
    <location>
        <begin position="437"/>
        <end position="455"/>
    </location>
</feature>
<organism evidence="2 3">
    <name type="scientific">Clostridium taeniosporum</name>
    <dbReference type="NCBI Taxonomy" id="394958"/>
    <lineage>
        <taxon>Bacteria</taxon>
        <taxon>Bacillati</taxon>
        <taxon>Bacillota</taxon>
        <taxon>Clostridia</taxon>
        <taxon>Eubacteriales</taxon>
        <taxon>Clostridiaceae</taxon>
        <taxon>Clostridium</taxon>
    </lineage>
</organism>
<dbReference type="OrthoDB" id="129479at2"/>
<feature type="transmembrane region" description="Helical" evidence="1">
    <location>
        <begin position="21"/>
        <end position="45"/>
    </location>
</feature>
<evidence type="ECO:0000313" key="2">
    <source>
        <dbReference type="EMBL" id="AOR23541.1"/>
    </source>
</evidence>
<name>A0A1D7XJM3_9CLOT</name>
<evidence type="ECO:0000313" key="3">
    <source>
        <dbReference type="Proteomes" id="UP000094652"/>
    </source>
</evidence>
<feature type="transmembrane region" description="Helical" evidence="1">
    <location>
        <begin position="398"/>
        <end position="416"/>
    </location>
</feature>
<accession>A0A1D7XJM3</accession>
<dbReference type="KEGG" id="ctae:BGI42_07250"/>